<dbReference type="EMBL" id="ASHM01000443">
    <property type="protein sequence ID" value="PNY04713.1"/>
    <property type="molecule type" value="Genomic_DNA"/>
</dbReference>
<sequence length="220" mass="24286">VVFDENRESSSSKSTPTTSATISNVLVCSPFVSAASSQLMFTICRVCSGPGQPTFHHKDSKILVLRNFRGDVSITHPVNYATGSGVSSGGWVIELYQKANTVNELLSIPVLSNVDGYDTIGWGDTGTRQFTIQSAYRLHNGPIHVEGDWNNLWAWRGPHRIQTFIWLAARERILTNLCRSKWRVEISPICSRCGKDDETVVSCVAGLCLRYSGMTTSRSI</sequence>
<comment type="caution">
    <text evidence="2">The sequence shown here is derived from an EMBL/GenBank/DDBJ whole genome shotgun (WGS) entry which is preliminary data.</text>
</comment>
<protein>
    <submittedName>
        <fullName evidence="2">Ribonuclease H</fullName>
    </submittedName>
</protein>
<dbReference type="Proteomes" id="UP000236291">
    <property type="component" value="Unassembled WGS sequence"/>
</dbReference>
<accession>A0A2K3NNU9</accession>
<proteinExistence type="predicted"/>
<dbReference type="InterPro" id="IPR026960">
    <property type="entry name" value="RVT-Znf"/>
</dbReference>
<feature type="domain" description="Reverse transcriptase zinc-binding" evidence="1">
    <location>
        <begin position="130"/>
        <end position="200"/>
    </location>
</feature>
<dbReference type="Pfam" id="PF13966">
    <property type="entry name" value="zf-RVT"/>
    <property type="match status" value="1"/>
</dbReference>
<name>A0A2K3NNU9_TRIPR</name>
<reference evidence="2 3" key="2">
    <citation type="journal article" date="2017" name="Front. Plant Sci.">
        <title>Gene Classification and Mining of Molecular Markers Useful in Red Clover (Trifolium pratense) Breeding.</title>
        <authorList>
            <person name="Istvanek J."/>
            <person name="Dluhosova J."/>
            <person name="Dluhos P."/>
            <person name="Patkova L."/>
            <person name="Nedelnik J."/>
            <person name="Repkova J."/>
        </authorList>
    </citation>
    <scope>NUCLEOTIDE SEQUENCE [LARGE SCALE GENOMIC DNA]</scope>
    <source>
        <strain evidence="3">cv. Tatra</strain>
        <tissue evidence="2">Young leaves</tissue>
    </source>
</reference>
<evidence type="ECO:0000313" key="2">
    <source>
        <dbReference type="EMBL" id="PNY04713.1"/>
    </source>
</evidence>
<evidence type="ECO:0000313" key="3">
    <source>
        <dbReference type="Proteomes" id="UP000236291"/>
    </source>
</evidence>
<dbReference type="AlphaFoldDB" id="A0A2K3NNU9"/>
<feature type="non-terminal residue" evidence="2">
    <location>
        <position position="1"/>
    </location>
</feature>
<reference evidence="2 3" key="1">
    <citation type="journal article" date="2014" name="Am. J. Bot.">
        <title>Genome assembly and annotation for red clover (Trifolium pratense; Fabaceae).</title>
        <authorList>
            <person name="Istvanek J."/>
            <person name="Jaros M."/>
            <person name="Krenek A."/>
            <person name="Repkova J."/>
        </authorList>
    </citation>
    <scope>NUCLEOTIDE SEQUENCE [LARGE SCALE GENOMIC DNA]</scope>
    <source>
        <strain evidence="3">cv. Tatra</strain>
        <tissue evidence="2">Young leaves</tissue>
    </source>
</reference>
<gene>
    <name evidence="2" type="ORF">L195_g001139</name>
</gene>
<evidence type="ECO:0000259" key="1">
    <source>
        <dbReference type="Pfam" id="PF13966"/>
    </source>
</evidence>
<organism evidence="2 3">
    <name type="scientific">Trifolium pratense</name>
    <name type="common">Red clover</name>
    <dbReference type="NCBI Taxonomy" id="57577"/>
    <lineage>
        <taxon>Eukaryota</taxon>
        <taxon>Viridiplantae</taxon>
        <taxon>Streptophyta</taxon>
        <taxon>Embryophyta</taxon>
        <taxon>Tracheophyta</taxon>
        <taxon>Spermatophyta</taxon>
        <taxon>Magnoliopsida</taxon>
        <taxon>eudicotyledons</taxon>
        <taxon>Gunneridae</taxon>
        <taxon>Pentapetalae</taxon>
        <taxon>rosids</taxon>
        <taxon>fabids</taxon>
        <taxon>Fabales</taxon>
        <taxon>Fabaceae</taxon>
        <taxon>Papilionoideae</taxon>
        <taxon>50 kb inversion clade</taxon>
        <taxon>NPAAA clade</taxon>
        <taxon>Hologalegina</taxon>
        <taxon>IRL clade</taxon>
        <taxon>Trifolieae</taxon>
        <taxon>Trifolium</taxon>
    </lineage>
</organism>